<dbReference type="AlphaFoldDB" id="A0A078GSX6"/>
<name>A0A078GSX6_BRANA</name>
<evidence type="ECO:0000313" key="2">
    <source>
        <dbReference type="EMBL" id="CDY27708.1"/>
    </source>
</evidence>
<gene>
    <name evidence="2" type="primary">BnaUnng00580D</name>
    <name evidence="1" type="ORF">DARMORV10_C04P48750.1</name>
    <name evidence="2" type="ORF">GSBRNA2T00038499001</name>
</gene>
<protein>
    <submittedName>
        <fullName evidence="1">(rape) hypothetical protein</fullName>
    </submittedName>
    <submittedName>
        <fullName evidence="2">BnaUnng00580D protein</fullName>
    </submittedName>
</protein>
<reference evidence="1" key="3">
    <citation type="submission" date="2021-01" db="EMBL/GenBank/DDBJ databases">
        <authorList>
            <consortium name="Genoscope - CEA"/>
            <person name="William W."/>
        </authorList>
    </citation>
    <scope>NUCLEOTIDE SEQUENCE</scope>
</reference>
<evidence type="ECO:0000313" key="1">
    <source>
        <dbReference type="EMBL" id="CAF1859623.1"/>
    </source>
</evidence>
<organism evidence="2">
    <name type="scientific">Brassica napus</name>
    <name type="common">Rape</name>
    <dbReference type="NCBI Taxonomy" id="3708"/>
    <lineage>
        <taxon>Eukaryota</taxon>
        <taxon>Viridiplantae</taxon>
        <taxon>Streptophyta</taxon>
        <taxon>Embryophyta</taxon>
        <taxon>Tracheophyta</taxon>
        <taxon>Spermatophyta</taxon>
        <taxon>Magnoliopsida</taxon>
        <taxon>eudicotyledons</taxon>
        <taxon>Gunneridae</taxon>
        <taxon>Pentapetalae</taxon>
        <taxon>rosids</taxon>
        <taxon>malvids</taxon>
        <taxon>Brassicales</taxon>
        <taxon>Brassicaceae</taxon>
        <taxon>Brassiceae</taxon>
        <taxon>Brassica</taxon>
    </lineage>
</organism>
<proteinExistence type="predicted"/>
<dbReference type="PaxDb" id="3708-A0A078GSX6"/>
<sequence>MDDFNLKILRFSYTEAEIITRCKRAYHKPRARSHLRYRSLIFTIRNLMHTRRNRMRGQQGEAVDQMREVTETSSLTASAISGILIKKIEGDGITNTQIKKFWRQTHIIEEEHLFAALFCC</sequence>
<dbReference type="Gramene" id="CDY27708">
    <property type="protein sequence ID" value="CDY27708"/>
    <property type="gene ID" value="GSBRNA2T00038499001"/>
</dbReference>
<accession>A0A078GSX6</accession>
<reference evidence="2" key="2">
    <citation type="submission" date="2014-06" db="EMBL/GenBank/DDBJ databases">
        <authorList>
            <person name="Genoscope - CEA"/>
        </authorList>
    </citation>
    <scope>NUCLEOTIDE SEQUENCE</scope>
</reference>
<dbReference type="Proteomes" id="UP001295469">
    <property type="component" value="Chromosome C04"/>
</dbReference>
<dbReference type="OMA" id="TIRNLMH"/>
<dbReference type="EMBL" id="LK032208">
    <property type="protein sequence ID" value="CDY27708.1"/>
    <property type="molecule type" value="Genomic_DNA"/>
</dbReference>
<dbReference type="EMBL" id="HG994368">
    <property type="protein sequence ID" value="CAF1859623.1"/>
    <property type="molecule type" value="Genomic_DNA"/>
</dbReference>
<reference evidence="2" key="1">
    <citation type="journal article" date="2014" name="Science">
        <title>Plant genetics. Early allopolyploid evolution in the post-Neolithic Brassica napus oilseed genome.</title>
        <authorList>
            <person name="Chalhoub B."/>
            <person name="Denoeud F."/>
            <person name="Liu S."/>
            <person name="Parkin I.A."/>
            <person name="Tang H."/>
            <person name="Wang X."/>
            <person name="Chiquet J."/>
            <person name="Belcram H."/>
            <person name="Tong C."/>
            <person name="Samans B."/>
            <person name="Correa M."/>
            <person name="Da Silva C."/>
            <person name="Just J."/>
            <person name="Falentin C."/>
            <person name="Koh C.S."/>
            <person name="Le Clainche I."/>
            <person name="Bernard M."/>
            <person name="Bento P."/>
            <person name="Noel B."/>
            <person name="Labadie K."/>
            <person name="Alberti A."/>
            <person name="Charles M."/>
            <person name="Arnaud D."/>
            <person name="Guo H."/>
            <person name="Daviaud C."/>
            <person name="Alamery S."/>
            <person name="Jabbari K."/>
            <person name="Zhao M."/>
            <person name="Edger P.P."/>
            <person name="Chelaifa H."/>
            <person name="Tack D."/>
            <person name="Lassalle G."/>
            <person name="Mestiri I."/>
            <person name="Schnel N."/>
            <person name="Le Paslier M.C."/>
            <person name="Fan G."/>
            <person name="Renault V."/>
            <person name="Bayer P.E."/>
            <person name="Golicz A.A."/>
            <person name="Manoli S."/>
            <person name="Lee T.H."/>
            <person name="Thi V.H."/>
            <person name="Chalabi S."/>
            <person name="Hu Q."/>
            <person name="Fan C."/>
            <person name="Tollenaere R."/>
            <person name="Lu Y."/>
            <person name="Battail C."/>
            <person name="Shen J."/>
            <person name="Sidebottom C.H."/>
            <person name="Wang X."/>
            <person name="Canaguier A."/>
            <person name="Chauveau A."/>
            <person name="Berard A."/>
            <person name="Deniot G."/>
            <person name="Guan M."/>
            <person name="Liu Z."/>
            <person name="Sun F."/>
            <person name="Lim Y.P."/>
            <person name="Lyons E."/>
            <person name="Town C.D."/>
            <person name="Bancroft I."/>
            <person name="Wang X."/>
            <person name="Meng J."/>
            <person name="Ma J."/>
            <person name="Pires J.C."/>
            <person name="King G.J."/>
            <person name="Brunel D."/>
            <person name="Delourme R."/>
            <person name="Renard M."/>
            <person name="Aury J.M."/>
            <person name="Adams K.L."/>
            <person name="Batley J."/>
            <person name="Snowdon R.J."/>
            <person name="Tost J."/>
            <person name="Edwards D."/>
            <person name="Zhou Y."/>
            <person name="Hua W."/>
            <person name="Sharpe A.G."/>
            <person name="Paterson A.H."/>
            <person name="Guan C."/>
            <person name="Wincker P."/>
        </authorList>
    </citation>
    <scope>NUCLEOTIDE SEQUENCE [LARGE SCALE GENOMIC DNA]</scope>
</reference>